<protein>
    <submittedName>
        <fullName evidence="2">KaiB</fullName>
    </submittedName>
</protein>
<dbReference type="SUPFAM" id="SSF52833">
    <property type="entry name" value="Thioredoxin-like"/>
    <property type="match status" value="1"/>
</dbReference>
<dbReference type="PANTHER" id="PTHR41709:SF2">
    <property type="entry name" value="CIRCADIAN CLOCK PROTEIN KAIB2"/>
    <property type="match status" value="1"/>
</dbReference>
<evidence type="ECO:0000313" key="2">
    <source>
        <dbReference type="EMBL" id="KEI66784.1"/>
    </source>
</evidence>
<dbReference type="SMART" id="SM01248">
    <property type="entry name" value="KaiB"/>
    <property type="match status" value="1"/>
</dbReference>
<accession>A0A073CEQ9</accession>
<feature type="domain" description="KaiB" evidence="1">
    <location>
        <begin position="181"/>
        <end position="262"/>
    </location>
</feature>
<dbReference type="Pfam" id="PF07689">
    <property type="entry name" value="KaiB"/>
    <property type="match status" value="1"/>
</dbReference>
<dbReference type="GeneID" id="77289698"/>
<evidence type="ECO:0000259" key="1">
    <source>
        <dbReference type="SMART" id="SM01248"/>
    </source>
</evidence>
<evidence type="ECO:0000313" key="3">
    <source>
        <dbReference type="Proteomes" id="UP000027395"/>
    </source>
</evidence>
<dbReference type="AlphaFoldDB" id="A0A073CEQ9"/>
<dbReference type="HOGENOM" id="CLU_061367_0_0_3"/>
<dbReference type="InterPro" id="IPR011649">
    <property type="entry name" value="KaiB_domain"/>
</dbReference>
<dbReference type="GO" id="GO:0048511">
    <property type="term" value="P:rhythmic process"/>
    <property type="evidence" value="ECO:0007669"/>
    <property type="project" value="InterPro"/>
</dbReference>
<organism evidence="2 3">
    <name type="scientific">Planktothrix agardhii (strain NIVA-CYA 126/8)</name>
    <dbReference type="NCBI Taxonomy" id="388467"/>
    <lineage>
        <taxon>Bacteria</taxon>
        <taxon>Bacillati</taxon>
        <taxon>Cyanobacteriota</taxon>
        <taxon>Cyanophyceae</taxon>
        <taxon>Oscillatoriophycideae</taxon>
        <taxon>Oscillatoriales</taxon>
        <taxon>Microcoleaceae</taxon>
        <taxon>Planktothrix</taxon>
    </lineage>
</organism>
<dbReference type="eggNOG" id="COG4251">
    <property type="taxonomic scope" value="Bacteria"/>
</dbReference>
<dbReference type="CDD" id="cd02978">
    <property type="entry name" value="KaiB_like"/>
    <property type="match status" value="1"/>
</dbReference>
<dbReference type="STRING" id="388467.A19Y_1790"/>
<dbReference type="EMBL" id="CM002803">
    <property type="protein sequence ID" value="KEI66784.1"/>
    <property type="molecule type" value="Genomic_DNA"/>
</dbReference>
<keyword evidence="3" id="KW-1185">Reference proteome</keyword>
<reference evidence="2 3" key="1">
    <citation type="journal article" date="2014" name="Appl. Environ. Microbiol.">
        <title>Elucidation of insertion elements encoded on plasmids and in vitro construction of shuttle vectors from the toxic cyanobacterium Planktothrix.</title>
        <authorList>
            <person name="Christiansen G."/>
            <person name="Goesmann A."/>
            <person name="Kurmayer R."/>
        </authorList>
    </citation>
    <scope>NUCLEOTIDE SEQUENCE [LARGE SCALE GENOMIC DNA]</scope>
    <source>
        <strain evidence="2 3">NIVA-CYA 126/8</strain>
    </source>
</reference>
<dbReference type="Proteomes" id="UP000027395">
    <property type="component" value="Chromosome"/>
</dbReference>
<dbReference type="PANTHER" id="PTHR41709">
    <property type="entry name" value="KAIB-LIKE PROTEIN 1"/>
    <property type="match status" value="1"/>
</dbReference>
<sequence>MNLFQSTVNHSFKAIALFTPGGDLVYCIDPNKQRRWHSDLCIYLQEFLSLPEPPHFLIPCYTATYDQWVNPQTQEIQFSAEAYPPVLQYQTLLNTLFDTGDLVWQPIKNSEEVCNPLIIATYYEQFPKLWENHDLIVQVKKNNLSHDFPSTENLSEPQPYTVTLNLSPQPELNQTKGYILRLFVSGHSLVTEKTLKTLHQLLEGSISHPYTLKVIDVLKHPDLAESDQISATPTLIKVWPKPVRRIVGELNNVETILKLLGNPADDFPDEF</sequence>
<name>A0A073CEQ9_PLAA1</name>
<dbReference type="PATRIC" id="fig|388467.6.peg.1731"/>
<gene>
    <name evidence="2" type="primary">kaiB</name>
    <name evidence="2" type="ORF">A19Y_1790</name>
</gene>
<dbReference type="InterPro" id="IPR036249">
    <property type="entry name" value="Thioredoxin-like_sf"/>
</dbReference>
<dbReference type="RefSeq" id="WP_042153732.1">
    <property type="nucleotide sequence ID" value="NZ_CM002803.1"/>
</dbReference>
<dbReference type="InterPro" id="IPR039022">
    <property type="entry name" value="KaiB-like"/>
</dbReference>
<proteinExistence type="predicted"/>
<dbReference type="Gene3D" id="3.40.30.10">
    <property type="entry name" value="Glutaredoxin"/>
    <property type="match status" value="1"/>
</dbReference>